<gene>
    <name evidence="3" type="ORF">B0T22DRAFT_415496</name>
</gene>
<dbReference type="AlphaFoldDB" id="A0AAE0WYQ3"/>
<accession>A0AAE0WYQ3</accession>
<dbReference type="Gene3D" id="3.30.710.10">
    <property type="entry name" value="Potassium Channel Kv1.1, Chain A"/>
    <property type="match status" value="1"/>
</dbReference>
<dbReference type="SUPFAM" id="SSF54695">
    <property type="entry name" value="POZ domain"/>
    <property type="match status" value="1"/>
</dbReference>
<keyword evidence="4" id="KW-1185">Reference proteome</keyword>
<reference evidence="3" key="1">
    <citation type="journal article" date="2023" name="Mol. Phylogenet. Evol.">
        <title>Genome-scale phylogeny and comparative genomics of the fungal order Sordariales.</title>
        <authorList>
            <person name="Hensen N."/>
            <person name="Bonometti L."/>
            <person name="Westerberg I."/>
            <person name="Brannstrom I.O."/>
            <person name="Guillou S."/>
            <person name="Cros-Aarteil S."/>
            <person name="Calhoun S."/>
            <person name="Haridas S."/>
            <person name="Kuo A."/>
            <person name="Mondo S."/>
            <person name="Pangilinan J."/>
            <person name="Riley R."/>
            <person name="LaButti K."/>
            <person name="Andreopoulos B."/>
            <person name="Lipzen A."/>
            <person name="Chen C."/>
            <person name="Yan M."/>
            <person name="Daum C."/>
            <person name="Ng V."/>
            <person name="Clum A."/>
            <person name="Steindorff A."/>
            <person name="Ohm R.A."/>
            <person name="Martin F."/>
            <person name="Silar P."/>
            <person name="Natvig D.O."/>
            <person name="Lalanne C."/>
            <person name="Gautier V."/>
            <person name="Ament-Velasquez S.L."/>
            <person name="Kruys A."/>
            <person name="Hutchinson M.I."/>
            <person name="Powell A.J."/>
            <person name="Barry K."/>
            <person name="Miller A.N."/>
            <person name="Grigoriev I.V."/>
            <person name="Debuchy R."/>
            <person name="Gladieux P."/>
            <person name="Hiltunen Thoren M."/>
            <person name="Johannesson H."/>
        </authorList>
    </citation>
    <scope>NUCLEOTIDE SEQUENCE</scope>
    <source>
        <strain evidence="3">CBS 314.62</strain>
    </source>
</reference>
<dbReference type="Proteomes" id="UP001270362">
    <property type="component" value="Unassembled WGS sequence"/>
</dbReference>
<evidence type="ECO:0000313" key="4">
    <source>
        <dbReference type="Proteomes" id="UP001270362"/>
    </source>
</evidence>
<evidence type="ECO:0000256" key="1">
    <source>
        <dbReference type="SAM" id="MobiDB-lite"/>
    </source>
</evidence>
<dbReference type="PANTHER" id="PTHR47843">
    <property type="entry name" value="BTB DOMAIN-CONTAINING PROTEIN-RELATED"/>
    <property type="match status" value="1"/>
</dbReference>
<dbReference type="InterPro" id="IPR000210">
    <property type="entry name" value="BTB/POZ_dom"/>
</dbReference>
<feature type="domain" description="BTB" evidence="2">
    <location>
        <begin position="38"/>
        <end position="97"/>
    </location>
</feature>
<proteinExistence type="predicted"/>
<dbReference type="CDD" id="cd18186">
    <property type="entry name" value="BTB_POZ_ZBTB_KLHL-like"/>
    <property type="match status" value="1"/>
</dbReference>
<comment type="caution">
    <text evidence="3">The sequence shown here is derived from an EMBL/GenBank/DDBJ whole genome shotgun (WGS) entry which is preliminary data.</text>
</comment>
<sequence length="270" mass="30055">MWSSYPYNSDGNGVKAKDRPSAELMNSLHELFENGLYSDLTIKCGQDEYKVHKAIVSTRSPFFKACDNDFFVEGKTGVVELREVDPVAEKLMVHYFYHLDYPRQAKPVDSDVEDTSPKPLAPLPDTTSTATQHGGDLALLPIAARSPKEKTKMNGIKPKPAGPPPCTNLAIHARLYEIGERYGIRGLKDLALEKFKSDLKSLWEPGDLMEAIEVTYSPDLGNDNDNAMRKVIVQALSAHRDLLTEAPVQEVVQKFGKLSFDLMMTFHKGG</sequence>
<dbReference type="EMBL" id="JAULSO010000008">
    <property type="protein sequence ID" value="KAK3681069.1"/>
    <property type="molecule type" value="Genomic_DNA"/>
</dbReference>
<organism evidence="3 4">
    <name type="scientific">Podospora appendiculata</name>
    <dbReference type="NCBI Taxonomy" id="314037"/>
    <lineage>
        <taxon>Eukaryota</taxon>
        <taxon>Fungi</taxon>
        <taxon>Dikarya</taxon>
        <taxon>Ascomycota</taxon>
        <taxon>Pezizomycotina</taxon>
        <taxon>Sordariomycetes</taxon>
        <taxon>Sordariomycetidae</taxon>
        <taxon>Sordariales</taxon>
        <taxon>Podosporaceae</taxon>
        <taxon>Podospora</taxon>
    </lineage>
</organism>
<dbReference type="PANTHER" id="PTHR47843:SF5">
    <property type="entry name" value="BTB_POZ DOMAIN PROTEIN"/>
    <property type="match status" value="1"/>
</dbReference>
<dbReference type="InterPro" id="IPR011333">
    <property type="entry name" value="SKP1/BTB/POZ_sf"/>
</dbReference>
<dbReference type="SMART" id="SM00225">
    <property type="entry name" value="BTB"/>
    <property type="match status" value="1"/>
</dbReference>
<reference evidence="3" key="2">
    <citation type="submission" date="2023-06" db="EMBL/GenBank/DDBJ databases">
        <authorList>
            <consortium name="Lawrence Berkeley National Laboratory"/>
            <person name="Haridas S."/>
            <person name="Hensen N."/>
            <person name="Bonometti L."/>
            <person name="Westerberg I."/>
            <person name="Brannstrom I.O."/>
            <person name="Guillou S."/>
            <person name="Cros-Aarteil S."/>
            <person name="Calhoun S."/>
            <person name="Kuo A."/>
            <person name="Mondo S."/>
            <person name="Pangilinan J."/>
            <person name="Riley R."/>
            <person name="Labutti K."/>
            <person name="Andreopoulos B."/>
            <person name="Lipzen A."/>
            <person name="Chen C."/>
            <person name="Yanf M."/>
            <person name="Daum C."/>
            <person name="Ng V."/>
            <person name="Clum A."/>
            <person name="Steindorff A."/>
            <person name="Ohm R."/>
            <person name="Martin F."/>
            <person name="Silar P."/>
            <person name="Natvig D."/>
            <person name="Lalanne C."/>
            <person name="Gautier V."/>
            <person name="Ament-Velasquez S.L."/>
            <person name="Kruys A."/>
            <person name="Hutchinson M.I."/>
            <person name="Powell A.J."/>
            <person name="Barry K."/>
            <person name="Miller A.N."/>
            <person name="Grigoriev I.V."/>
            <person name="Debuchy R."/>
            <person name="Gladieux P."/>
            <person name="Thoren M.H."/>
            <person name="Johannesson H."/>
        </authorList>
    </citation>
    <scope>NUCLEOTIDE SEQUENCE</scope>
    <source>
        <strain evidence="3">CBS 314.62</strain>
    </source>
</reference>
<protein>
    <recommendedName>
        <fullName evidence="2">BTB domain-containing protein</fullName>
    </recommendedName>
</protein>
<dbReference type="PROSITE" id="PS50097">
    <property type="entry name" value="BTB"/>
    <property type="match status" value="1"/>
</dbReference>
<evidence type="ECO:0000313" key="3">
    <source>
        <dbReference type="EMBL" id="KAK3681069.1"/>
    </source>
</evidence>
<evidence type="ECO:0000259" key="2">
    <source>
        <dbReference type="PROSITE" id="PS50097"/>
    </source>
</evidence>
<name>A0AAE0WYQ3_9PEZI</name>
<feature type="region of interest" description="Disordered" evidence="1">
    <location>
        <begin position="107"/>
        <end position="131"/>
    </location>
</feature>
<dbReference type="Pfam" id="PF00651">
    <property type="entry name" value="BTB"/>
    <property type="match status" value="1"/>
</dbReference>